<sequence length="184" mass="18938">MENGLLLLDGGGARKEKEYSTPAVGTTTWRRCAQIISFIVPLLIMLGAGVSYGGFVLSVAETYSRNWMEMLQMLPLCLAPTAALLVAALRIFTAATAAATTATPTATATATGVVLLASHEKPGLNLALFAAAAAAVVADSNTAPPTVAATTALSYSPATADATTALISYSDNYDLPSTKYCTQN</sequence>
<feature type="transmembrane region" description="Helical" evidence="1">
    <location>
        <begin position="35"/>
        <end position="59"/>
    </location>
</feature>
<keyword evidence="3" id="KW-1185">Reference proteome</keyword>
<feature type="transmembrane region" description="Helical" evidence="1">
    <location>
        <begin position="71"/>
        <end position="92"/>
    </location>
</feature>
<name>A0A1B6PEE7_SORBI</name>
<dbReference type="InParanoid" id="A0A1B6PEE7"/>
<dbReference type="Proteomes" id="UP000000768">
    <property type="component" value="Chromosome 8"/>
</dbReference>
<keyword evidence="1" id="KW-1133">Transmembrane helix</keyword>
<accession>A0A1B6PEE7</accession>
<organism evidence="2 3">
    <name type="scientific">Sorghum bicolor</name>
    <name type="common">Sorghum</name>
    <name type="synonym">Sorghum vulgare</name>
    <dbReference type="NCBI Taxonomy" id="4558"/>
    <lineage>
        <taxon>Eukaryota</taxon>
        <taxon>Viridiplantae</taxon>
        <taxon>Streptophyta</taxon>
        <taxon>Embryophyta</taxon>
        <taxon>Tracheophyta</taxon>
        <taxon>Spermatophyta</taxon>
        <taxon>Magnoliopsida</taxon>
        <taxon>Liliopsida</taxon>
        <taxon>Poales</taxon>
        <taxon>Poaceae</taxon>
        <taxon>PACMAD clade</taxon>
        <taxon>Panicoideae</taxon>
        <taxon>Andropogonodae</taxon>
        <taxon>Andropogoneae</taxon>
        <taxon>Sorghinae</taxon>
        <taxon>Sorghum</taxon>
    </lineage>
</organism>
<proteinExistence type="predicted"/>
<reference evidence="2 3" key="1">
    <citation type="journal article" date="2009" name="Nature">
        <title>The Sorghum bicolor genome and the diversification of grasses.</title>
        <authorList>
            <person name="Paterson A.H."/>
            <person name="Bowers J.E."/>
            <person name="Bruggmann R."/>
            <person name="Dubchak I."/>
            <person name="Grimwood J."/>
            <person name="Gundlach H."/>
            <person name="Haberer G."/>
            <person name="Hellsten U."/>
            <person name="Mitros T."/>
            <person name="Poliakov A."/>
            <person name="Schmutz J."/>
            <person name="Spannagl M."/>
            <person name="Tang H."/>
            <person name="Wang X."/>
            <person name="Wicker T."/>
            <person name="Bharti A.K."/>
            <person name="Chapman J."/>
            <person name="Feltus F.A."/>
            <person name="Gowik U."/>
            <person name="Grigoriev I.V."/>
            <person name="Lyons E."/>
            <person name="Maher C.A."/>
            <person name="Martis M."/>
            <person name="Narechania A."/>
            <person name="Otillar R.P."/>
            <person name="Penning B.W."/>
            <person name="Salamov A.A."/>
            <person name="Wang Y."/>
            <person name="Zhang L."/>
            <person name="Carpita N.C."/>
            <person name="Freeling M."/>
            <person name="Gingle A.R."/>
            <person name="Hash C.T."/>
            <person name="Keller B."/>
            <person name="Klein P."/>
            <person name="Kresovich S."/>
            <person name="McCann M.C."/>
            <person name="Ming R."/>
            <person name="Peterson D.G."/>
            <person name="Mehboob-ur-Rahman"/>
            <person name="Ware D."/>
            <person name="Westhoff P."/>
            <person name="Mayer K.F."/>
            <person name="Messing J."/>
            <person name="Rokhsar D.S."/>
        </authorList>
    </citation>
    <scope>NUCLEOTIDE SEQUENCE [LARGE SCALE GENOMIC DNA]</scope>
    <source>
        <strain evidence="3">cv. BTx623</strain>
    </source>
</reference>
<evidence type="ECO:0000256" key="1">
    <source>
        <dbReference type="SAM" id="Phobius"/>
    </source>
</evidence>
<keyword evidence="1" id="KW-0472">Membrane</keyword>
<dbReference type="Gramene" id="KXG24070">
    <property type="protein sequence ID" value="KXG24070"/>
    <property type="gene ID" value="SORBI_3008G180500"/>
</dbReference>
<gene>
    <name evidence="2" type="ORF">SORBI_3008G180500</name>
</gene>
<reference evidence="3" key="2">
    <citation type="journal article" date="2018" name="Plant J.">
        <title>The Sorghum bicolor reference genome: improved assembly, gene annotations, a transcriptome atlas, and signatures of genome organization.</title>
        <authorList>
            <person name="McCormick R.F."/>
            <person name="Truong S.K."/>
            <person name="Sreedasyam A."/>
            <person name="Jenkins J."/>
            <person name="Shu S."/>
            <person name="Sims D."/>
            <person name="Kennedy M."/>
            <person name="Amirebrahimi M."/>
            <person name="Weers B.D."/>
            <person name="McKinley B."/>
            <person name="Mattison A."/>
            <person name="Morishige D.T."/>
            <person name="Grimwood J."/>
            <person name="Schmutz J."/>
            <person name="Mullet J.E."/>
        </authorList>
    </citation>
    <scope>NUCLEOTIDE SEQUENCE [LARGE SCALE GENOMIC DNA]</scope>
    <source>
        <strain evidence="3">cv. BTx623</strain>
    </source>
</reference>
<dbReference type="AlphaFoldDB" id="A0A1B6PEE7"/>
<protein>
    <submittedName>
        <fullName evidence="2">Uncharacterized protein</fullName>
    </submittedName>
</protein>
<evidence type="ECO:0000313" key="3">
    <source>
        <dbReference type="Proteomes" id="UP000000768"/>
    </source>
</evidence>
<evidence type="ECO:0000313" key="2">
    <source>
        <dbReference type="EMBL" id="KXG24070.1"/>
    </source>
</evidence>
<keyword evidence="1" id="KW-0812">Transmembrane</keyword>
<dbReference type="EMBL" id="CM000767">
    <property type="protein sequence ID" value="KXG24070.1"/>
    <property type="molecule type" value="Genomic_DNA"/>
</dbReference>